<keyword evidence="21" id="KW-1185">Reference proteome</keyword>
<dbReference type="GO" id="GO:0031966">
    <property type="term" value="C:mitochondrial membrane"/>
    <property type="evidence" value="ECO:0007669"/>
    <property type="project" value="UniProtKB-SubCell"/>
</dbReference>
<keyword evidence="16" id="KW-1015">Disulfide bond</keyword>
<keyword evidence="10" id="KW-0653">Protein transport</keyword>
<evidence type="ECO:0000256" key="3">
    <source>
        <dbReference type="ARBA" id="ARBA00004394"/>
    </source>
</evidence>
<dbReference type="PANTHER" id="PTHR15071:SF0">
    <property type="entry name" value="MANNOSE 6-PHOSPHATE RECEPTOR-LIKE PROTEIN 1"/>
    <property type="match status" value="1"/>
</dbReference>
<evidence type="ECO:0000256" key="9">
    <source>
        <dbReference type="ARBA" id="ARBA00022729"/>
    </source>
</evidence>
<dbReference type="GO" id="GO:0000139">
    <property type="term" value="C:Golgi membrane"/>
    <property type="evidence" value="ECO:0007669"/>
    <property type="project" value="UniProtKB-SubCell"/>
</dbReference>
<dbReference type="Gene3D" id="2.70.130.10">
    <property type="entry name" value="Mannose-6-phosphate receptor binding domain"/>
    <property type="match status" value="1"/>
</dbReference>
<dbReference type="InterPro" id="IPR009011">
    <property type="entry name" value="Man6P_isomerase_rcpt-bd_dom_sf"/>
</dbReference>
<dbReference type="AlphaFoldDB" id="A0AAJ7JB06"/>
<evidence type="ECO:0000256" key="7">
    <source>
        <dbReference type="ARBA" id="ARBA00022448"/>
    </source>
</evidence>
<evidence type="ECO:0000313" key="22">
    <source>
        <dbReference type="RefSeq" id="XP_017888763.1"/>
    </source>
</evidence>
<dbReference type="PANTHER" id="PTHR15071">
    <property type="entry name" value="MANNOSE-6-PHOSPHATE RECEPTOR FAMILY MEMBER"/>
    <property type="match status" value="1"/>
</dbReference>
<dbReference type="SUPFAM" id="SSF50911">
    <property type="entry name" value="Mannose 6-phosphate receptor domain"/>
    <property type="match status" value="1"/>
</dbReference>
<dbReference type="GO" id="GO:0015031">
    <property type="term" value="P:protein transport"/>
    <property type="evidence" value="ECO:0007669"/>
    <property type="project" value="UniProtKB-KW"/>
</dbReference>
<keyword evidence="13" id="KW-0333">Golgi apparatus</keyword>
<dbReference type="InterPro" id="IPR044865">
    <property type="entry name" value="MRH_dom"/>
</dbReference>
<evidence type="ECO:0000259" key="20">
    <source>
        <dbReference type="PROSITE" id="PS51914"/>
    </source>
</evidence>
<evidence type="ECO:0000256" key="4">
    <source>
        <dbReference type="ARBA" id="ARBA00004472"/>
    </source>
</evidence>
<dbReference type="InterPro" id="IPR018939">
    <property type="entry name" value="Autophagy-rel_prot_27"/>
</dbReference>
<dbReference type="PROSITE" id="PS51914">
    <property type="entry name" value="MRH"/>
    <property type="match status" value="1"/>
</dbReference>
<keyword evidence="8 18" id="KW-0812">Transmembrane</keyword>
<dbReference type="GO" id="GO:0034045">
    <property type="term" value="C:phagophore assembly site membrane"/>
    <property type="evidence" value="ECO:0007669"/>
    <property type="project" value="UniProtKB-SubCell"/>
</dbReference>
<evidence type="ECO:0000256" key="16">
    <source>
        <dbReference type="ARBA" id="ARBA00023157"/>
    </source>
</evidence>
<feature type="domain" description="MRH" evidence="20">
    <location>
        <begin position="30"/>
        <end position="162"/>
    </location>
</feature>
<keyword evidence="7" id="KW-0813">Transport</keyword>
<dbReference type="RefSeq" id="XP_017888763.1">
    <property type="nucleotide sequence ID" value="XM_018033274.2"/>
</dbReference>
<evidence type="ECO:0000256" key="11">
    <source>
        <dbReference type="ARBA" id="ARBA00022989"/>
    </source>
</evidence>
<feature type="signal peptide" evidence="19">
    <location>
        <begin position="1"/>
        <end position="24"/>
    </location>
</feature>
<evidence type="ECO:0000256" key="12">
    <source>
        <dbReference type="ARBA" id="ARBA00023006"/>
    </source>
</evidence>
<evidence type="ECO:0000256" key="2">
    <source>
        <dbReference type="ARBA" id="ARBA00004358"/>
    </source>
</evidence>
<feature type="transmembrane region" description="Helical" evidence="18">
    <location>
        <begin position="175"/>
        <end position="197"/>
    </location>
</feature>
<evidence type="ECO:0000256" key="8">
    <source>
        <dbReference type="ARBA" id="ARBA00022692"/>
    </source>
</evidence>
<evidence type="ECO:0000256" key="15">
    <source>
        <dbReference type="ARBA" id="ARBA00023136"/>
    </source>
</evidence>
<accession>A0AAJ7JB06</accession>
<dbReference type="GO" id="GO:0006914">
    <property type="term" value="P:autophagy"/>
    <property type="evidence" value="ECO:0007669"/>
    <property type="project" value="UniProtKB-KW"/>
</dbReference>
<dbReference type="GO" id="GO:0010008">
    <property type="term" value="C:endosome membrane"/>
    <property type="evidence" value="ECO:0007669"/>
    <property type="project" value="UniProtKB-SubCell"/>
</dbReference>
<evidence type="ECO:0000256" key="13">
    <source>
        <dbReference type="ARBA" id="ARBA00023034"/>
    </source>
</evidence>
<protein>
    <recommendedName>
        <fullName evidence="6">Autophagy-related protein 27</fullName>
    </recommendedName>
</protein>
<keyword evidence="12" id="KW-0072">Autophagy</keyword>
<evidence type="ECO:0000256" key="10">
    <source>
        <dbReference type="ARBA" id="ARBA00022927"/>
    </source>
</evidence>
<evidence type="ECO:0000313" key="21">
    <source>
        <dbReference type="Proteomes" id="UP000694925"/>
    </source>
</evidence>
<dbReference type="Proteomes" id="UP000694925">
    <property type="component" value="Unplaced"/>
</dbReference>
<dbReference type="GO" id="GO:0005802">
    <property type="term" value="C:trans-Golgi network"/>
    <property type="evidence" value="ECO:0007669"/>
    <property type="project" value="TreeGrafter"/>
</dbReference>
<keyword evidence="17" id="KW-0968">Cytoplasmic vesicle</keyword>
<name>A0AAJ7JB06_9HYME</name>
<evidence type="ECO:0000256" key="18">
    <source>
        <dbReference type="SAM" id="Phobius"/>
    </source>
</evidence>
<evidence type="ECO:0000256" key="19">
    <source>
        <dbReference type="SAM" id="SignalP"/>
    </source>
</evidence>
<evidence type="ECO:0000256" key="6">
    <source>
        <dbReference type="ARBA" id="ARBA00013776"/>
    </source>
</evidence>
<evidence type="ECO:0000256" key="14">
    <source>
        <dbReference type="ARBA" id="ARBA00023128"/>
    </source>
</evidence>
<proteinExistence type="inferred from homology"/>
<organism evidence="21 22">
    <name type="scientific">Ceratina calcarata</name>
    <dbReference type="NCBI Taxonomy" id="156304"/>
    <lineage>
        <taxon>Eukaryota</taxon>
        <taxon>Metazoa</taxon>
        <taxon>Ecdysozoa</taxon>
        <taxon>Arthropoda</taxon>
        <taxon>Hexapoda</taxon>
        <taxon>Insecta</taxon>
        <taxon>Pterygota</taxon>
        <taxon>Neoptera</taxon>
        <taxon>Endopterygota</taxon>
        <taxon>Hymenoptera</taxon>
        <taxon>Apocrita</taxon>
        <taxon>Aculeata</taxon>
        <taxon>Apoidea</taxon>
        <taxon>Anthophila</taxon>
        <taxon>Apidae</taxon>
        <taxon>Ceratina</taxon>
        <taxon>Zadontomerus</taxon>
    </lineage>
</organism>
<keyword evidence="11 18" id="KW-1133">Transmembrane helix</keyword>
<dbReference type="GeneID" id="108630183"/>
<feature type="chain" id="PRO_5042594130" description="Autophagy-related protein 27" evidence="19">
    <location>
        <begin position="25"/>
        <end position="238"/>
    </location>
</feature>
<evidence type="ECO:0000256" key="1">
    <source>
        <dbReference type="ARBA" id="ARBA00004304"/>
    </source>
</evidence>
<reference evidence="22" key="1">
    <citation type="submission" date="2025-08" db="UniProtKB">
        <authorList>
            <consortium name="RefSeq"/>
        </authorList>
    </citation>
    <scope>IDENTIFICATION</scope>
    <source>
        <tissue evidence="22">Whole body</tissue>
    </source>
</reference>
<dbReference type="KEGG" id="ccal:108630183"/>
<comment type="similarity">
    <text evidence="5">Belongs to the ATG27 family.</text>
</comment>
<gene>
    <name evidence="22" type="primary">LOC108630183</name>
</gene>
<evidence type="ECO:0000256" key="5">
    <source>
        <dbReference type="ARBA" id="ARBA00005363"/>
    </source>
</evidence>
<keyword evidence="14" id="KW-0496">Mitochondrion</keyword>
<sequence length="238" mass="26249">MVARDKIVLVCGLFLMCFCKQTYSECRKLTACSCVFADGEGYDLSPLANSNTSTLAGKRNNSTYYFHPCTNQKLLNQSSDCYKGSGVSLCVVNGNASLVLGKVEETTIVADNSIALLKLNHNNFTTLINLKCCSSCGTELLPLGELDNQYSLTLRSPYACKVLLENKGLSTGSLLLIYFFVFSGIYFVGGAMALKFLRGATGWEMIPNHKFWMDLPSLITEGIVFTFNCCRIDSYERI</sequence>
<evidence type="ECO:0000256" key="17">
    <source>
        <dbReference type="ARBA" id="ARBA00023329"/>
    </source>
</evidence>
<keyword evidence="15 18" id="KW-0472">Membrane</keyword>
<keyword evidence="9 19" id="KW-0732">Signal</keyword>
<comment type="subcellular location">
    <subcellularLocation>
        <location evidence="2">Cytoplasmic vesicle membrane</location>
        <topology evidence="2">Single-pass type I membrane protein</topology>
    </subcellularLocation>
    <subcellularLocation>
        <location evidence="3">Golgi apparatus membrane</location>
    </subcellularLocation>
    <subcellularLocation>
        <location evidence="1">Mitochondrion membrane</location>
        <topology evidence="1">Single-pass membrane protein</topology>
    </subcellularLocation>
    <subcellularLocation>
        <location evidence="4">Preautophagosomal structure membrane</location>
        <topology evidence="4">Single-pass type I membrane protein</topology>
    </subcellularLocation>
</comment>
<dbReference type="Pfam" id="PF09451">
    <property type="entry name" value="ATG27"/>
    <property type="match status" value="1"/>
</dbReference>